<evidence type="ECO:0000313" key="3">
    <source>
        <dbReference type="Proteomes" id="UP000320876"/>
    </source>
</evidence>
<dbReference type="Proteomes" id="UP000320876">
    <property type="component" value="Unassembled WGS sequence"/>
</dbReference>
<feature type="domain" description="HTH cro/C1-type" evidence="1">
    <location>
        <begin position="17"/>
        <end position="71"/>
    </location>
</feature>
<dbReference type="GO" id="GO:0003677">
    <property type="term" value="F:DNA binding"/>
    <property type="evidence" value="ECO:0007669"/>
    <property type="project" value="InterPro"/>
</dbReference>
<dbReference type="Pfam" id="PF19054">
    <property type="entry name" value="DUF5753"/>
    <property type="match status" value="1"/>
</dbReference>
<gene>
    <name evidence="2" type="ORF">FB471_5624</name>
</gene>
<keyword evidence="3" id="KW-1185">Reference proteome</keyword>
<dbReference type="EMBL" id="VFML01000001">
    <property type="protein sequence ID" value="TQJ05784.1"/>
    <property type="molecule type" value="Genomic_DNA"/>
</dbReference>
<dbReference type="Gene3D" id="1.10.260.40">
    <property type="entry name" value="lambda repressor-like DNA-binding domains"/>
    <property type="match status" value="1"/>
</dbReference>
<name>A0A542DS23_AMYCI</name>
<reference evidence="2 3" key="1">
    <citation type="submission" date="2019-06" db="EMBL/GenBank/DDBJ databases">
        <title>Sequencing the genomes of 1000 actinobacteria strains.</title>
        <authorList>
            <person name="Klenk H.-P."/>
        </authorList>
    </citation>
    <scope>NUCLEOTIDE SEQUENCE [LARGE SCALE GENOMIC DNA]</scope>
    <source>
        <strain evidence="2 3">DSM 45679</strain>
    </source>
</reference>
<dbReference type="SMART" id="SM00530">
    <property type="entry name" value="HTH_XRE"/>
    <property type="match status" value="1"/>
</dbReference>
<accession>A0A542DS23</accession>
<dbReference type="OrthoDB" id="4285266at2"/>
<dbReference type="Pfam" id="PF13560">
    <property type="entry name" value="HTH_31"/>
    <property type="match status" value="1"/>
</dbReference>
<dbReference type="PROSITE" id="PS50943">
    <property type="entry name" value="HTH_CROC1"/>
    <property type="match status" value="1"/>
</dbReference>
<dbReference type="InterPro" id="IPR010982">
    <property type="entry name" value="Lambda_DNA-bd_dom_sf"/>
</dbReference>
<sequence length="286" mass="31659">MAPSSPVVARWDLGLRLRERRELLGLAGTKASKLIGLSPTFLSDVESGKKNVPEAKLGQIADAYEFNEDEAAELEELREVARHRGWWSKFSGLFAPEVLRFFGLEHGAETILTFNSSLIHGLLQTREYAQAIIESGSPNARLAEAGRRVEARLTRQRRLDGDDPLKLITVLSEAALRQQIGGPEVLRRQLLHLVQRIEDHPALLTVLIVPFAAPGHDALDGSFHVLSFSKPNLPSIAWVEMVTSMQLIEDPVQVKEYDIAHASATDVALNPVDSLELIKQTAKDLE</sequence>
<evidence type="ECO:0000259" key="1">
    <source>
        <dbReference type="PROSITE" id="PS50943"/>
    </source>
</evidence>
<organism evidence="2 3">
    <name type="scientific">Amycolatopsis cihanbeyliensis</name>
    <dbReference type="NCBI Taxonomy" id="1128664"/>
    <lineage>
        <taxon>Bacteria</taxon>
        <taxon>Bacillati</taxon>
        <taxon>Actinomycetota</taxon>
        <taxon>Actinomycetes</taxon>
        <taxon>Pseudonocardiales</taxon>
        <taxon>Pseudonocardiaceae</taxon>
        <taxon>Amycolatopsis</taxon>
    </lineage>
</organism>
<dbReference type="AlphaFoldDB" id="A0A542DS23"/>
<protein>
    <submittedName>
        <fullName evidence="2">Helix-turn-helix protein</fullName>
    </submittedName>
</protein>
<dbReference type="InterPro" id="IPR043917">
    <property type="entry name" value="DUF5753"/>
</dbReference>
<dbReference type="RefSeq" id="WP_142001264.1">
    <property type="nucleotide sequence ID" value="NZ_VFML01000001.1"/>
</dbReference>
<proteinExistence type="predicted"/>
<dbReference type="InterPro" id="IPR001387">
    <property type="entry name" value="Cro/C1-type_HTH"/>
</dbReference>
<dbReference type="SUPFAM" id="SSF47413">
    <property type="entry name" value="lambda repressor-like DNA-binding domains"/>
    <property type="match status" value="1"/>
</dbReference>
<comment type="caution">
    <text evidence="2">The sequence shown here is derived from an EMBL/GenBank/DDBJ whole genome shotgun (WGS) entry which is preliminary data.</text>
</comment>
<evidence type="ECO:0000313" key="2">
    <source>
        <dbReference type="EMBL" id="TQJ05784.1"/>
    </source>
</evidence>